<dbReference type="InterPro" id="IPR029787">
    <property type="entry name" value="Nucleotide_cyclase"/>
</dbReference>
<feature type="transmembrane region" description="Helical" evidence="6">
    <location>
        <begin position="136"/>
        <end position="161"/>
    </location>
</feature>
<dbReference type="PANTHER" id="PTHR45138">
    <property type="entry name" value="REGULATORY COMPONENTS OF SENSORY TRANSDUCTION SYSTEM"/>
    <property type="match status" value="1"/>
</dbReference>
<keyword evidence="6" id="KW-0472">Membrane</keyword>
<dbReference type="SMART" id="SM00267">
    <property type="entry name" value="GGDEF"/>
    <property type="match status" value="1"/>
</dbReference>
<dbReference type="EMBL" id="CP158373">
    <property type="protein sequence ID" value="XBY66806.1"/>
    <property type="molecule type" value="Genomic_DNA"/>
</dbReference>
<evidence type="ECO:0000256" key="1">
    <source>
        <dbReference type="ARBA" id="ARBA00001946"/>
    </source>
</evidence>
<protein>
    <recommendedName>
        <fullName evidence="3">diguanylate cyclase</fullName>
        <ecNumber evidence="3">2.7.7.65</ecNumber>
    </recommendedName>
</protein>
<comment type="subcellular location">
    <subcellularLocation>
        <location evidence="2">Cell inner membrane</location>
    </subcellularLocation>
</comment>
<comment type="catalytic activity">
    <reaction evidence="4">
        <text>2 GTP = 3',3'-c-di-GMP + 2 diphosphate</text>
        <dbReference type="Rhea" id="RHEA:24898"/>
        <dbReference type="ChEBI" id="CHEBI:33019"/>
        <dbReference type="ChEBI" id="CHEBI:37565"/>
        <dbReference type="ChEBI" id="CHEBI:58805"/>
        <dbReference type="EC" id="2.7.7.65"/>
    </reaction>
</comment>
<dbReference type="Pfam" id="PF00990">
    <property type="entry name" value="GGDEF"/>
    <property type="match status" value="1"/>
</dbReference>
<evidence type="ECO:0000259" key="7">
    <source>
        <dbReference type="PROSITE" id="PS50112"/>
    </source>
</evidence>
<dbReference type="InterPro" id="IPR043128">
    <property type="entry name" value="Rev_trsase/Diguanyl_cyclase"/>
</dbReference>
<dbReference type="GO" id="GO:0005886">
    <property type="term" value="C:plasma membrane"/>
    <property type="evidence" value="ECO:0007669"/>
    <property type="project" value="UniProtKB-SubCell"/>
</dbReference>
<dbReference type="NCBIfam" id="TIGR00229">
    <property type="entry name" value="sensory_box"/>
    <property type="match status" value="1"/>
</dbReference>
<dbReference type="InterPro" id="IPR000014">
    <property type="entry name" value="PAS"/>
</dbReference>
<evidence type="ECO:0000259" key="8">
    <source>
        <dbReference type="PROSITE" id="PS50113"/>
    </source>
</evidence>
<dbReference type="InterPro" id="IPR033414">
    <property type="entry name" value="Sensor_dom"/>
</dbReference>
<evidence type="ECO:0000256" key="5">
    <source>
        <dbReference type="SAM" id="Coils"/>
    </source>
</evidence>
<dbReference type="RefSeq" id="WP_350448515.1">
    <property type="nucleotide sequence ID" value="NZ_CP158373.1"/>
</dbReference>
<feature type="domain" description="PAS" evidence="7">
    <location>
        <begin position="262"/>
        <end position="310"/>
    </location>
</feature>
<feature type="domain" description="GGDEF" evidence="9">
    <location>
        <begin position="395"/>
        <end position="530"/>
    </location>
</feature>
<dbReference type="InterPro" id="IPR035965">
    <property type="entry name" value="PAS-like_dom_sf"/>
</dbReference>
<name>A0AAU7YAL7_9PSED</name>
<dbReference type="PROSITE" id="PS50112">
    <property type="entry name" value="PAS"/>
    <property type="match status" value="1"/>
</dbReference>
<keyword evidence="6" id="KW-1133">Transmembrane helix</keyword>
<evidence type="ECO:0000259" key="9">
    <source>
        <dbReference type="PROSITE" id="PS50887"/>
    </source>
</evidence>
<dbReference type="GO" id="GO:0052621">
    <property type="term" value="F:diguanylate cyclase activity"/>
    <property type="evidence" value="ECO:0007669"/>
    <property type="project" value="UniProtKB-EC"/>
</dbReference>
<dbReference type="InterPro" id="IPR000700">
    <property type="entry name" value="PAS-assoc_C"/>
</dbReference>
<dbReference type="CDD" id="cd00130">
    <property type="entry name" value="PAS"/>
    <property type="match status" value="1"/>
</dbReference>
<feature type="domain" description="PAC" evidence="8">
    <location>
        <begin position="312"/>
        <end position="363"/>
    </location>
</feature>
<proteinExistence type="predicted"/>
<accession>A0AAU7YAL7</accession>
<dbReference type="AlphaFoldDB" id="A0AAU7YAL7"/>
<dbReference type="SUPFAM" id="SSF55785">
    <property type="entry name" value="PYP-like sensor domain (PAS domain)"/>
    <property type="match status" value="1"/>
</dbReference>
<dbReference type="NCBIfam" id="TIGR00254">
    <property type="entry name" value="GGDEF"/>
    <property type="match status" value="1"/>
</dbReference>
<feature type="coiled-coil region" evidence="5">
    <location>
        <begin position="197"/>
        <end position="224"/>
    </location>
</feature>
<dbReference type="PROSITE" id="PS50887">
    <property type="entry name" value="GGDEF"/>
    <property type="match status" value="1"/>
</dbReference>
<dbReference type="Gene3D" id="3.30.450.20">
    <property type="entry name" value="PAS domain"/>
    <property type="match status" value="1"/>
</dbReference>
<dbReference type="PANTHER" id="PTHR45138:SF9">
    <property type="entry name" value="DIGUANYLATE CYCLASE DGCM-RELATED"/>
    <property type="match status" value="1"/>
</dbReference>
<dbReference type="FunFam" id="3.30.70.270:FF:000001">
    <property type="entry name" value="Diguanylate cyclase domain protein"/>
    <property type="match status" value="1"/>
</dbReference>
<dbReference type="InterPro" id="IPR050469">
    <property type="entry name" value="Diguanylate_Cyclase"/>
</dbReference>
<evidence type="ECO:0000256" key="2">
    <source>
        <dbReference type="ARBA" id="ARBA00004533"/>
    </source>
</evidence>
<evidence type="ECO:0000313" key="10">
    <source>
        <dbReference type="EMBL" id="XBY66806.1"/>
    </source>
</evidence>
<reference evidence="10" key="1">
    <citation type="submission" date="2023-08" db="EMBL/GenBank/DDBJ databases">
        <title>Increased levels of nutrients transform a symbiont into a lethal pathobiont.</title>
        <authorList>
            <person name="Lachnit T."/>
            <person name="Ulrich L."/>
            <person name="Willmer F.M."/>
            <person name="Hasenbein T."/>
            <person name="Steiner L.X."/>
            <person name="Wolters M."/>
            <person name="Herbst E.M."/>
            <person name="Deines P."/>
        </authorList>
    </citation>
    <scope>NUCLEOTIDE SEQUENCE</scope>
    <source>
        <strain evidence="10">T3</strain>
    </source>
</reference>
<dbReference type="CDD" id="cd01949">
    <property type="entry name" value="GGDEF"/>
    <property type="match status" value="1"/>
</dbReference>
<dbReference type="Gene3D" id="3.30.70.270">
    <property type="match status" value="1"/>
</dbReference>
<dbReference type="SUPFAM" id="SSF55073">
    <property type="entry name" value="Nucleotide cyclase"/>
    <property type="match status" value="1"/>
</dbReference>
<keyword evidence="10" id="KW-0808">Transferase</keyword>
<keyword evidence="6" id="KW-0812">Transmembrane</keyword>
<dbReference type="PROSITE" id="PS50113">
    <property type="entry name" value="PAC"/>
    <property type="match status" value="1"/>
</dbReference>
<evidence type="ECO:0000256" key="3">
    <source>
        <dbReference type="ARBA" id="ARBA00012528"/>
    </source>
</evidence>
<dbReference type="InterPro" id="IPR000160">
    <property type="entry name" value="GGDEF_dom"/>
</dbReference>
<keyword evidence="10" id="KW-0548">Nucleotidyltransferase</keyword>
<gene>
    <name evidence="10" type="ORF">ABS648_13865</name>
</gene>
<evidence type="ECO:0000256" key="4">
    <source>
        <dbReference type="ARBA" id="ARBA00034247"/>
    </source>
</evidence>
<evidence type="ECO:0000256" key="6">
    <source>
        <dbReference type="SAM" id="Phobius"/>
    </source>
</evidence>
<dbReference type="Pfam" id="PF13426">
    <property type="entry name" value="PAS_9"/>
    <property type="match status" value="1"/>
</dbReference>
<dbReference type="Pfam" id="PF17149">
    <property type="entry name" value="CHASE5"/>
    <property type="match status" value="1"/>
</dbReference>
<dbReference type="EC" id="2.7.7.65" evidence="3"/>
<organism evidence="10">
    <name type="scientific">Pseudomonas solani</name>
    <dbReference type="NCBI Taxonomy" id="2731552"/>
    <lineage>
        <taxon>Bacteria</taxon>
        <taxon>Pseudomonadati</taxon>
        <taxon>Pseudomonadota</taxon>
        <taxon>Gammaproteobacteria</taxon>
        <taxon>Pseudomonadales</taxon>
        <taxon>Pseudomonadaceae</taxon>
        <taxon>Pseudomonas</taxon>
    </lineage>
</organism>
<keyword evidence="5" id="KW-0175">Coiled coil</keyword>
<comment type="cofactor">
    <cofactor evidence="1">
        <name>Mg(2+)</name>
        <dbReference type="ChEBI" id="CHEBI:18420"/>
    </cofactor>
</comment>
<sequence length="535" mass="59222">MLAWVLLISAINAVLATSVQLYLDYRRDLADLEEHLNFVRDSHLQGLAAAAWNFDRPLVEAQLKGLVGSPWVAAAELRYGRTDEQRLAIGESLDGKEGVKAFPLEYDLGPRTVVVGQLRVLPNLALVYQRTLDRGLIVVLTQGVKAFVFSIALLWLFHWLVTRRLTRLSTLLSGFSPGAAGLLPLVTEEDRRANDELSVLAGTLEDAQTRLDAYQRQEIALREALEDEVARRTLHLDQALLEQQAIFDNSLTGIAFIRQRVILRCNASFEQMFGYGPRELTGKSTRVIFTSDKAFEQEASFFMPVLLRGGTYVGDCELLRKDGRTRWFTLQFKLLDVDDPEQGAVLTLHDITVRRDAEQALERLARLDGLTGIANRRTLDEALRVACRKASRDRSPLSVALLDVDFFKPFNDHYGHAAGDTALCSVADVLQSAMRRPYDLAARYGGEEFAILLPACEDPAPLLEQLRQAVVALAIPHGHSQAGTVVSVSIGAVSVSGTDRCEPGDLLATADAMLYRAKEEGRNRVVCQLMPAEVA</sequence>